<accession>A0A6A6TQW1</accession>
<feature type="region of interest" description="Disordered" evidence="1">
    <location>
        <begin position="290"/>
        <end position="317"/>
    </location>
</feature>
<evidence type="ECO:0000313" key="2">
    <source>
        <dbReference type="EMBL" id="KAF2661004.1"/>
    </source>
</evidence>
<protein>
    <submittedName>
        <fullName evidence="2">Uncharacterized protein</fullName>
    </submittedName>
</protein>
<gene>
    <name evidence="2" type="ORF">K491DRAFT_674308</name>
</gene>
<feature type="compositionally biased region" description="Low complexity" evidence="1">
    <location>
        <begin position="507"/>
        <end position="522"/>
    </location>
</feature>
<feature type="compositionally biased region" description="Polar residues" evidence="1">
    <location>
        <begin position="531"/>
        <end position="541"/>
    </location>
</feature>
<reference evidence="2" key="1">
    <citation type="journal article" date="2020" name="Stud. Mycol.">
        <title>101 Dothideomycetes genomes: a test case for predicting lifestyles and emergence of pathogens.</title>
        <authorList>
            <person name="Haridas S."/>
            <person name="Albert R."/>
            <person name="Binder M."/>
            <person name="Bloem J."/>
            <person name="Labutti K."/>
            <person name="Salamov A."/>
            <person name="Andreopoulos B."/>
            <person name="Baker S."/>
            <person name="Barry K."/>
            <person name="Bills G."/>
            <person name="Bluhm B."/>
            <person name="Cannon C."/>
            <person name="Castanera R."/>
            <person name="Culley D."/>
            <person name="Daum C."/>
            <person name="Ezra D."/>
            <person name="Gonzalez J."/>
            <person name="Henrissat B."/>
            <person name="Kuo A."/>
            <person name="Liang C."/>
            <person name="Lipzen A."/>
            <person name="Lutzoni F."/>
            <person name="Magnuson J."/>
            <person name="Mondo S."/>
            <person name="Nolan M."/>
            <person name="Ohm R."/>
            <person name="Pangilinan J."/>
            <person name="Park H.-J."/>
            <person name="Ramirez L."/>
            <person name="Alfaro M."/>
            <person name="Sun H."/>
            <person name="Tritt A."/>
            <person name="Yoshinaga Y."/>
            <person name="Zwiers L.-H."/>
            <person name="Turgeon B."/>
            <person name="Goodwin S."/>
            <person name="Spatafora J."/>
            <person name="Crous P."/>
            <person name="Grigoriev I."/>
        </authorList>
    </citation>
    <scope>NUCLEOTIDE SEQUENCE</scope>
    <source>
        <strain evidence="2">CBS 122681</strain>
    </source>
</reference>
<dbReference type="EMBL" id="MU004296">
    <property type="protein sequence ID" value="KAF2661004.1"/>
    <property type="molecule type" value="Genomic_DNA"/>
</dbReference>
<sequence length="588" mass="64974">MASGNPSSAIFPKSPRERIPEPTVLEELRISYRLTDPEFSELQVLDQKVRALGPEKISIDPENRAISQGKILDNDFELRKVTRAMMLIVLNRGDKDRVEKVIGQMLEEGADMRDVTYSIRGCLPGHCQPLSPLEIDNELELIFSGIRYTSVANITNRLYIIYNFYKVLSSIASTVLIGNHIGVQSLAPAGVRPNHVMRLRGRTRGDISCSLYKSTFSRYFPIYRILLQVYLYPRYRTQSTLASTCLSSLPWVFSLIYLSIRPTMPSAKQVYKAIQMAELEKANRLAREAREAQEAQGVADRQQAESSRAGTAHQEATETITASISSLRSLMLAQLKREYEACMHLHRNLAAAANLHEATKTYEEVKTIIEEHTLLDLDKLHRAFKNKMAVVLQRSSVPTQNDVFKPTGIAAGLGITCLPGSYANLPIVTIDTAQFDAEDKTHWPSYPLSISNQAYRNIYAEQAQAVRHEHQPLGHVSQGDIPTPGFHSHFTPINRSSASGGATPPGHSRSSSTAHSSPAVRSPGRFGGASHSRNSSATLFSPSPDGQIEAAHSLLALYNSGQPVDSDQVAAARTLLNMRNAEQGPPFT</sequence>
<name>A0A6A6TQW1_9PLEO</name>
<evidence type="ECO:0000256" key="1">
    <source>
        <dbReference type="SAM" id="MobiDB-lite"/>
    </source>
</evidence>
<organism evidence="2 3">
    <name type="scientific">Lophiostoma macrostomum CBS 122681</name>
    <dbReference type="NCBI Taxonomy" id="1314788"/>
    <lineage>
        <taxon>Eukaryota</taxon>
        <taxon>Fungi</taxon>
        <taxon>Dikarya</taxon>
        <taxon>Ascomycota</taxon>
        <taxon>Pezizomycotina</taxon>
        <taxon>Dothideomycetes</taxon>
        <taxon>Pleosporomycetidae</taxon>
        <taxon>Pleosporales</taxon>
        <taxon>Lophiostomataceae</taxon>
        <taxon>Lophiostoma</taxon>
    </lineage>
</organism>
<proteinExistence type="predicted"/>
<dbReference type="AlphaFoldDB" id="A0A6A6TQW1"/>
<feature type="region of interest" description="Disordered" evidence="1">
    <location>
        <begin position="474"/>
        <end position="544"/>
    </location>
</feature>
<dbReference type="Proteomes" id="UP000799324">
    <property type="component" value="Unassembled WGS sequence"/>
</dbReference>
<evidence type="ECO:0000313" key="3">
    <source>
        <dbReference type="Proteomes" id="UP000799324"/>
    </source>
</evidence>
<feature type="compositionally biased region" description="Polar residues" evidence="1">
    <location>
        <begin position="491"/>
        <end position="500"/>
    </location>
</feature>
<keyword evidence="3" id="KW-1185">Reference proteome</keyword>